<sequence length="48" mass="5589">MDYETKLLEEKQTGMKEGMREATIVGLKKMIVVLKNLKNPYDPILHQL</sequence>
<reference evidence="1" key="1">
    <citation type="submission" date="2020-07" db="EMBL/GenBank/DDBJ databases">
        <title>Draft genome sequence of Lactobacillus helveticus strain H-8.</title>
        <authorList>
            <person name="Endo A."/>
            <person name="Maeno S."/>
            <person name="Kido Y."/>
        </authorList>
    </citation>
    <scope>NUCLEOTIDE SEQUENCE</scope>
    <source>
        <strain evidence="1">H-8</strain>
    </source>
</reference>
<comment type="caution">
    <text evidence="1">The sequence shown here is derived from an EMBL/GenBank/DDBJ whole genome shotgun (WGS) entry which is preliminary data.</text>
</comment>
<name>A0A8H9KGB9_LACHE</name>
<organism evidence="1 2">
    <name type="scientific">Lactobacillus helveticus</name>
    <name type="common">Lactobacillus suntoryeus</name>
    <dbReference type="NCBI Taxonomy" id="1587"/>
    <lineage>
        <taxon>Bacteria</taxon>
        <taxon>Bacillati</taxon>
        <taxon>Bacillota</taxon>
        <taxon>Bacilli</taxon>
        <taxon>Lactobacillales</taxon>
        <taxon>Lactobacillaceae</taxon>
        <taxon>Lactobacillus</taxon>
    </lineage>
</organism>
<gene>
    <name evidence="1" type="ORF">LHEH8_08060</name>
</gene>
<dbReference type="EMBL" id="BLYO01000176">
    <property type="protein sequence ID" value="GFO99050.1"/>
    <property type="molecule type" value="Genomic_DNA"/>
</dbReference>
<evidence type="ECO:0000313" key="2">
    <source>
        <dbReference type="Proteomes" id="UP000618094"/>
    </source>
</evidence>
<proteinExistence type="predicted"/>
<protein>
    <submittedName>
        <fullName evidence="1">Uncharacterized protein</fullName>
    </submittedName>
</protein>
<dbReference type="Proteomes" id="UP000618094">
    <property type="component" value="Unassembled WGS sequence"/>
</dbReference>
<dbReference type="AlphaFoldDB" id="A0A8H9KGB9"/>
<evidence type="ECO:0000313" key="1">
    <source>
        <dbReference type="EMBL" id="GFO99050.1"/>
    </source>
</evidence>
<accession>A0A8H9KGB9</accession>
<dbReference type="RefSeq" id="WP_228123112.1">
    <property type="nucleotide sequence ID" value="NZ_BLYO01000176.1"/>
</dbReference>